<evidence type="ECO:0000313" key="2">
    <source>
        <dbReference type="EMBL" id="KKN22720.1"/>
    </source>
</evidence>
<name>A0A0F9NT62_9ZZZZ</name>
<organism evidence="2">
    <name type="scientific">marine sediment metagenome</name>
    <dbReference type="NCBI Taxonomy" id="412755"/>
    <lineage>
        <taxon>unclassified sequences</taxon>
        <taxon>metagenomes</taxon>
        <taxon>ecological metagenomes</taxon>
    </lineage>
</organism>
<keyword evidence="1" id="KW-0472">Membrane</keyword>
<comment type="caution">
    <text evidence="2">The sequence shown here is derived from an EMBL/GenBank/DDBJ whole genome shotgun (WGS) entry which is preliminary data.</text>
</comment>
<proteinExistence type="predicted"/>
<keyword evidence="1" id="KW-0812">Transmembrane</keyword>
<gene>
    <name evidence="2" type="ORF">LCGC14_0912220</name>
</gene>
<sequence>MDFEDINPIAVIFGIAGAGLTLFMMRGAFGFGGVDIGIMWKILTPIVTFFACFFLVQKMIE</sequence>
<reference evidence="2" key="1">
    <citation type="journal article" date="2015" name="Nature">
        <title>Complex archaea that bridge the gap between prokaryotes and eukaryotes.</title>
        <authorList>
            <person name="Spang A."/>
            <person name="Saw J.H."/>
            <person name="Jorgensen S.L."/>
            <person name="Zaremba-Niedzwiedzka K."/>
            <person name="Martijn J."/>
            <person name="Lind A.E."/>
            <person name="van Eijk R."/>
            <person name="Schleper C."/>
            <person name="Guy L."/>
            <person name="Ettema T.J."/>
        </authorList>
    </citation>
    <scope>NUCLEOTIDE SEQUENCE</scope>
</reference>
<evidence type="ECO:0000256" key="1">
    <source>
        <dbReference type="SAM" id="Phobius"/>
    </source>
</evidence>
<accession>A0A0F9NT62</accession>
<feature type="transmembrane region" description="Helical" evidence="1">
    <location>
        <begin position="6"/>
        <end position="25"/>
    </location>
</feature>
<keyword evidence="1" id="KW-1133">Transmembrane helix</keyword>
<protein>
    <submittedName>
        <fullName evidence="2">Uncharacterized protein</fullName>
    </submittedName>
</protein>
<dbReference type="AlphaFoldDB" id="A0A0F9NT62"/>
<dbReference type="EMBL" id="LAZR01003035">
    <property type="protein sequence ID" value="KKN22720.1"/>
    <property type="molecule type" value="Genomic_DNA"/>
</dbReference>
<feature type="transmembrane region" description="Helical" evidence="1">
    <location>
        <begin position="37"/>
        <end position="56"/>
    </location>
</feature>